<organism evidence="2 3">
    <name type="scientific">Mycobacterium numidiamassiliense</name>
    <dbReference type="NCBI Taxonomy" id="1841861"/>
    <lineage>
        <taxon>Bacteria</taxon>
        <taxon>Bacillati</taxon>
        <taxon>Actinomycetota</taxon>
        <taxon>Actinomycetes</taxon>
        <taxon>Mycobacteriales</taxon>
        <taxon>Mycobacteriaceae</taxon>
        <taxon>Mycobacterium</taxon>
    </lineage>
</organism>
<accession>A0A2U3PE88</accession>
<dbReference type="EMBL" id="FUEZ01000004">
    <property type="protein sequence ID" value="SPM42067.1"/>
    <property type="molecule type" value="Genomic_DNA"/>
</dbReference>
<reference evidence="2 3" key="1">
    <citation type="submission" date="2017-01" db="EMBL/GenBank/DDBJ databases">
        <authorList>
            <consortium name="Urmite Genomes"/>
        </authorList>
    </citation>
    <scope>NUCLEOTIDE SEQUENCE [LARGE SCALE GENOMIC DNA]</scope>
    <source>
        <strain evidence="2 3">AB215</strain>
    </source>
</reference>
<feature type="non-terminal residue" evidence="2">
    <location>
        <position position="1"/>
    </location>
</feature>
<gene>
    <name evidence="2" type="ORF">MNAB215_4285</name>
</gene>
<evidence type="ECO:0000313" key="2">
    <source>
        <dbReference type="EMBL" id="SPM42067.1"/>
    </source>
</evidence>
<name>A0A2U3PE88_9MYCO</name>
<keyword evidence="1" id="KW-1133">Transmembrane helix</keyword>
<sequence length="90" mass="9661">VLASHSKTESITTTAQPGFRGKVGSVLEVVVLYCIVPVALAAFLFGARLIWLVYCAWIAHDQPTRAAEIIESSGKWAPKSLPSLPWGKGP</sequence>
<protein>
    <submittedName>
        <fullName evidence="2">Mycobacterium numidiamassiliense ORFan</fullName>
    </submittedName>
</protein>
<dbReference type="AlphaFoldDB" id="A0A2U3PE88"/>
<keyword evidence="1" id="KW-0812">Transmembrane</keyword>
<evidence type="ECO:0000256" key="1">
    <source>
        <dbReference type="SAM" id="Phobius"/>
    </source>
</evidence>
<proteinExistence type="predicted"/>
<feature type="transmembrane region" description="Helical" evidence="1">
    <location>
        <begin position="30"/>
        <end position="57"/>
    </location>
</feature>
<keyword evidence="3" id="KW-1185">Reference proteome</keyword>
<evidence type="ECO:0000313" key="3">
    <source>
        <dbReference type="Proteomes" id="UP000240424"/>
    </source>
</evidence>
<dbReference type="Proteomes" id="UP000240424">
    <property type="component" value="Unassembled WGS sequence"/>
</dbReference>
<keyword evidence="1" id="KW-0472">Membrane</keyword>